<sequence length="100" mass="11201">MNETPVSFDLPSLTTIEITESKTISIRTCRHEKSNFTNRCAFLSSNAQSLLVLDSFRGHLVDPVKNRLNEKNTNMAVISGELTSKLQLLDVSINKSFKSK</sequence>
<dbReference type="EMBL" id="CAJVPM010011979">
    <property type="protein sequence ID" value="CAG8585247.1"/>
    <property type="molecule type" value="Genomic_DNA"/>
</dbReference>
<proteinExistence type="predicted"/>
<protein>
    <submittedName>
        <fullName evidence="1">7378_t:CDS:1</fullName>
    </submittedName>
</protein>
<accession>A0ACA9MD99</accession>
<evidence type="ECO:0000313" key="1">
    <source>
        <dbReference type="EMBL" id="CAG8585247.1"/>
    </source>
</evidence>
<keyword evidence="2" id="KW-1185">Reference proteome</keyword>
<evidence type="ECO:0000313" key="2">
    <source>
        <dbReference type="Proteomes" id="UP000789860"/>
    </source>
</evidence>
<dbReference type="Proteomes" id="UP000789860">
    <property type="component" value="Unassembled WGS sequence"/>
</dbReference>
<comment type="caution">
    <text evidence="1">The sequence shown here is derived from an EMBL/GenBank/DDBJ whole genome shotgun (WGS) entry which is preliminary data.</text>
</comment>
<name>A0ACA9MD99_9GLOM</name>
<reference evidence="1" key="1">
    <citation type="submission" date="2021-06" db="EMBL/GenBank/DDBJ databases">
        <authorList>
            <person name="Kallberg Y."/>
            <person name="Tangrot J."/>
            <person name="Rosling A."/>
        </authorList>
    </citation>
    <scope>NUCLEOTIDE SEQUENCE</scope>
    <source>
        <strain evidence="1">AU212A</strain>
    </source>
</reference>
<gene>
    <name evidence="1" type="ORF">SCALOS_LOCUS6362</name>
</gene>
<feature type="non-terminal residue" evidence="1">
    <location>
        <position position="100"/>
    </location>
</feature>
<organism evidence="1 2">
    <name type="scientific">Scutellospora calospora</name>
    <dbReference type="NCBI Taxonomy" id="85575"/>
    <lineage>
        <taxon>Eukaryota</taxon>
        <taxon>Fungi</taxon>
        <taxon>Fungi incertae sedis</taxon>
        <taxon>Mucoromycota</taxon>
        <taxon>Glomeromycotina</taxon>
        <taxon>Glomeromycetes</taxon>
        <taxon>Diversisporales</taxon>
        <taxon>Gigasporaceae</taxon>
        <taxon>Scutellospora</taxon>
    </lineage>
</organism>